<protein>
    <recommendedName>
        <fullName evidence="5">DNA 3'-5' helicase II</fullName>
    </recommendedName>
</protein>
<keyword evidence="1" id="KW-0547">Nucleotide-binding</keyword>
<dbReference type="AlphaFoldDB" id="A0A1H7U174"/>
<evidence type="ECO:0000259" key="6">
    <source>
        <dbReference type="PROSITE" id="PS51217"/>
    </source>
</evidence>
<dbReference type="InterPro" id="IPR014017">
    <property type="entry name" value="DNA_helicase_UvrD-like_C"/>
</dbReference>
<reference evidence="8" key="1">
    <citation type="submission" date="2016-10" db="EMBL/GenBank/DDBJ databases">
        <authorList>
            <person name="Varghese N."/>
            <person name="Submissions S."/>
        </authorList>
    </citation>
    <scope>NUCLEOTIDE SEQUENCE [LARGE SCALE GENOMIC DNA]</scope>
    <source>
        <strain evidence="8">Jip14</strain>
    </source>
</reference>
<dbReference type="Gene3D" id="3.40.50.300">
    <property type="entry name" value="P-loop containing nucleotide triphosphate hydrolases"/>
    <property type="match status" value="1"/>
</dbReference>
<evidence type="ECO:0000256" key="2">
    <source>
        <dbReference type="ARBA" id="ARBA00022801"/>
    </source>
</evidence>
<dbReference type="CDD" id="cd18807">
    <property type="entry name" value="SF1_C_UvrD"/>
    <property type="match status" value="1"/>
</dbReference>
<accession>A0A1H7U174</accession>
<sequence length="288" mass="31800">MGGFSNLTNNTTRHPDGGYGFSDIAVLFRTRAIGKSLLAAFRKAGIPVHFGDATPFLAAYPFHLVADVIKLYFNPGDVIALDSVLTHGFGMDRQKKRAFLERYPEGERFAGLFGPTAAEVFAGQGAAGAVRFVFERLIPDALLDEVGLFQKEIMISLVEEHGSDIRQLLHKLSVDTYTDVARFKSDAVNLLTFHAAKGLEFPVVFIVGAEEGVIPLISSNADIEEERRLFYVALTRAKDKLLITHAARRQLVDKTVDRGGSRFVGEIPVALREKVHIKQPKAAQMRLF</sequence>
<dbReference type="GO" id="GO:0016787">
    <property type="term" value="F:hydrolase activity"/>
    <property type="evidence" value="ECO:0007669"/>
    <property type="project" value="UniProtKB-KW"/>
</dbReference>
<dbReference type="GO" id="GO:0005524">
    <property type="term" value="F:ATP binding"/>
    <property type="evidence" value="ECO:0007669"/>
    <property type="project" value="UniProtKB-KW"/>
</dbReference>
<dbReference type="GO" id="GO:0003677">
    <property type="term" value="F:DNA binding"/>
    <property type="evidence" value="ECO:0007669"/>
    <property type="project" value="InterPro"/>
</dbReference>
<evidence type="ECO:0000256" key="1">
    <source>
        <dbReference type="ARBA" id="ARBA00022741"/>
    </source>
</evidence>
<dbReference type="EMBL" id="FNZR01000013">
    <property type="protein sequence ID" value="SEL90852.1"/>
    <property type="molecule type" value="Genomic_DNA"/>
</dbReference>
<dbReference type="InterPro" id="IPR000212">
    <property type="entry name" value="DNA_helicase_UvrD/REP"/>
</dbReference>
<proteinExistence type="predicted"/>
<dbReference type="PROSITE" id="PS51217">
    <property type="entry name" value="UVRD_HELICASE_CTER"/>
    <property type="match status" value="1"/>
</dbReference>
<keyword evidence="8" id="KW-1185">Reference proteome</keyword>
<dbReference type="Proteomes" id="UP000198916">
    <property type="component" value="Unassembled WGS sequence"/>
</dbReference>
<dbReference type="Pfam" id="PF13361">
    <property type="entry name" value="UvrD_C"/>
    <property type="match status" value="1"/>
</dbReference>
<evidence type="ECO:0000256" key="5">
    <source>
        <dbReference type="ARBA" id="ARBA00034923"/>
    </source>
</evidence>
<organism evidence="7 8">
    <name type="scientific">Parapedobacter koreensis</name>
    <dbReference type="NCBI Taxonomy" id="332977"/>
    <lineage>
        <taxon>Bacteria</taxon>
        <taxon>Pseudomonadati</taxon>
        <taxon>Bacteroidota</taxon>
        <taxon>Sphingobacteriia</taxon>
        <taxon>Sphingobacteriales</taxon>
        <taxon>Sphingobacteriaceae</taxon>
        <taxon>Parapedobacter</taxon>
    </lineage>
</organism>
<dbReference type="PANTHER" id="PTHR11070">
    <property type="entry name" value="UVRD / RECB / PCRA DNA HELICASE FAMILY MEMBER"/>
    <property type="match status" value="1"/>
</dbReference>
<gene>
    <name evidence="7" type="ORF">SAMN05421740_11342</name>
</gene>
<evidence type="ECO:0000313" key="7">
    <source>
        <dbReference type="EMBL" id="SEL90852.1"/>
    </source>
</evidence>
<dbReference type="SUPFAM" id="SSF52540">
    <property type="entry name" value="P-loop containing nucleoside triphosphate hydrolases"/>
    <property type="match status" value="1"/>
</dbReference>
<evidence type="ECO:0000313" key="8">
    <source>
        <dbReference type="Proteomes" id="UP000198916"/>
    </source>
</evidence>
<dbReference type="RefSeq" id="WP_090609063.1">
    <property type="nucleotide sequence ID" value="NZ_FNZR01000013.1"/>
</dbReference>
<feature type="domain" description="UvrD-like helicase C-terminal" evidence="6">
    <location>
        <begin position="1"/>
        <end position="198"/>
    </location>
</feature>
<dbReference type="InterPro" id="IPR027417">
    <property type="entry name" value="P-loop_NTPase"/>
</dbReference>
<dbReference type="GO" id="GO:0000725">
    <property type="term" value="P:recombinational repair"/>
    <property type="evidence" value="ECO:0007669"/>
    <property type="project" value="TreeGrafter"/>
</dbReference>
<keyword evidence="4" id="KW-0067">ATP-binding</keyword>
<name>A0A1H7U174_9SPHI</name>
<keyword evidence="3 7" id="KW-0347">Helicase</keyword>
<dbReference type="PANTHER" id="PTHR11070:SF2">
    <property type="entry name" value="ATP-DEPENDENT DNA HELICASE SRS2"/>
    <property type="match status" value="1"/>
</dbReference>
<dbReference type="GO" id="GO:0043138">
    <property type="term" value="F:3'-5' DNA helicase activity"/>
    <property type="evidence" value="ECO:0007669"/>
    <property type="project" value="TreeGrafter"/>
</dbReference>
<evidence type="ECO:0000256" key="4">
    <source>
        <dbReference type="ARBA" id="ARBA00022840"/>
    </source>
</evidence>
<dbReference type="STRING" id="332977.SAMN05421740_11342"/>
<evidence type="ECO:0000256" key="3">
    <source>
        <dbReference type="ARBA" id="ARBA00022806"/>
    </source>
</evidence>
<keyword evidence="2" id="KW-0378">Hydrolase</keyword>